<protein>
    <submittedName>
        <fullName evidence="2">Uncharacterized protein</fullName>
    </submittedName>
</protein>
<evidence type="ECO:0000313" key="3">
    <source>
        <dbReference type="Proteomes" id="UP000622552"/>
    </source>
</evidence>
<proteinExistence type="predicted"/>
<feature type="region of interest" description="Disordered" evidence="1">
    <location>
        <begin position="1"/>
        <end position="20"/>
    </location>
</feature>
<feature type="compositionally biased region" description="Low complexity" evidence="1">
    <location>
        <begin position="9"/>
        <end position="20"/>
    </location>
</feature>
<name>A0A8J7GGB9_9ACTN</name>
<dbReference type="AlphaFoldDB" id="A0A8J7GGB9"/>
<gene>
    <name evidence="2" type="ORF">IW245_004653</name>
</gene>
<dbReference type="Proteomes" id="UP000622552">
    <property type="component" value="Unassembled WGS sequence"/>
</dbReference>
<organism evidence="2 3">
    <name type="scientific">Longispora fulva</name>
    <dbReference type="NCBI Taxonomy" id="619741"/>
    <lineage>
        <taxon>Bacteria</taxon>
        <taxon>Bacillati</taxon>
        <taxon>Actinomycetota</taxon>
        <taxon>Actinomycetes</taxon>
        <taxon>Micromonosporales</taxon>
        <taxon>Micromonosporaceae</taxon>
        <taxon>Longispora</taxon>
    </lineage>
</organism>
<keyword evidence="3" id="KW-1185">Reference proteome</keyword>
<reference evidence="2" key="1">
    <citation type="submission" date="2020-11" db="EMBL/GenBank/DDBJ databases">
        <title>Sequencing the genomes of 1000 actinobacteria strains.</title>
        <authorList>
            <person name="Klenk H.-P."/>
        </authorList>
    </citation>
    <scope>NUCLEOTIDE SEQUENCE</scope>
    <source>
        <strain evidence="2">DSM 45356</strain>
    </source>
</reference>
<evidence type="ECO:0000256" key="1">
    <source>
        <dbReference type="SAM" id="MobiDB-lite"/>
    </source>
</evidence>
<evidence type="ECO:0000313" key="2">
    <source>
        <dbReference type="EMBL" id="MBG6138459.1"/>
    </source>
</evidence>
<dbReference type="EMBL" id="JADOUF010000001">
    <property type="protein sequence ID" value="MBG6138459.1"/>
    <property type="molecule type" value="Genomic_DNA"/>
</dbReference>
<comment type="caution">
    <text evidence="2">The sequence shown here is derived from an EMBL/GenBank/DDBJ whole genome shotgun (WGS) entry which is preliminary data.</text>
</comment>
<sequence>MASNTSKTARASVRAGQAGAAGGALSVLGEFKYLIPLNGGKHVYVRNLTNGKTVHASVTSEKFIEEIRVLAAAGHGAKIRAELASLATAYPNDGWDATEGRLAEAGIFEAAAA</sequence>
<dbReference type="RefSeq" id="WP_197005215.1">
    <property type="nucleotide sequence ID" value="NZ_BONS01000037.1"/>
</dbReference>
<accession>A0A8J7GGB9</accession>